<dbReference type="SUPFAM" id="SSF52047">
    <property type="entry name" value="RNI-like"/>
    <property type="match status" value="1"/>
</dbReference>
<accession>A0A166XCJ8</accession>
<reference evidence="1 2" key="1">
    <citation type="journal article" date="2016" name="Mol. Biol. Evol.">
        <title>Comparative Genomics of Early-Diverging Mushroom-Forming Fungi Provides Insights into the Origins of Lignocellulose Decay Capabilities.</title>
        <authorList>
            <person name="Nagy L.G."/>
            <person name="Riley R."/>
            <person name="Tritt A."/>
            <person name="Adam C."/>
            <person name="Daum C."/>
            <person name="Floudas D."/>
            <person name="Sun H."/>
            <person name="Yadav J.S."/>
            <person name="Pangilinan J."/>
            <person name="Larsson K.H."/>
            <person name="Matsuura K."/>
            <person name="Barry K."/>
            <person name="Labutti K."/>
            <person name="Kuo R."/>
            <person name="Ohm R.A."/>
            <person name="Bhattacharya S.S."/>
            <person name="Shirouzu T."/>
            <person name="Yoshinaga Y."/>
            <person name="Martin F.M."/>
            <person name="Grigoriev I.V."/>
            <person name="Hibbett D.S."/>
        </authorList>
    </citation>
    <scope>NUCLEOTIDE SEQUENCE [LARGE SCALE GENOMIC DNA]</scope>
    <source>
        <strain evidence="1 2">CBS 109695</strain>
    </source>
</reference>
<evidence type="ECO:0000313" key="1">
    <source>
        <dbReference type="EMBL" id="KZP34648.1"/>
    </source>
</evidence>
<dbReference type="AlphaFoldDB" id="A0A166XCJ8"/>
<evidence type="ECO:0008006" key="3">
    <source>
        <dbReference type="Google" id="ProtNLM"/>
    </source>
</evidence>
<dbReference type="Proteomes" id="UP000076532">
    <property type="component" value="Unassembled WGS sequence"/>
</dbReference>
<sequence>MLLDSPHTTIAPFIRRIDLDCFEDWEGRGLHYVLPTLSALPHVKAVVFYDTVSHSTTCDAMAAFLGGFAQLTSLLFDNCIFGNRANLSKTLAGCSQLEHLKLEGTKIPFSKREESNNMSAHCPHIKSLRVVGCPTDCAPLEWLLSGSVPQYFTTVRLLDIEEPATRSITRDLQSLADLKVLDVGFQNRNFDTAQSQDTFCRKFICNPQLQVFSVHSLRVNGRQGSCVPRLLAKLTAPSIRTVIVGLRMRDVDDLDKLEWAGVDAILQRPNYARLHAFIIGFEDHVFGVGATGWMKETFPLTFARGIAKIVRLDEEGNIDFQM</sequence>
<dbReference type="InterPro" id="IPR032675">
    <property type="entry name" value="LRR_dom_sf"/>
</dbReference>
<gene>
    <name evidence="1" type="ORF">FIBSPDRAFT_846758</name>
</gene>
<keyword evidence="2" id="KW-1185">Reference proteome</keyword>
<organism evidence="1 2">
    <name type="scientific">Athelia psychrophila</name>
    <dbReference type="NCBI Taxonomy" id="1759441"/>
    <lineage>
        <taxon>Eukaryota</taxon>
        <taxon>Fungi</taxon>
        <taxon>Dikarya</taxon>
        <taxon>Basidiomycota</taxon>
        <taxon>Agaricomycotina</taxon>
        <taxon>Agaricomycetes</taxon>
        <taxon>Agaricomycetidae</taxon>
        <taxon>Atheliales</taxon>
        <taxon>Atheliaceae</taxon>
        <taxon>Athelia</taxon>
    </lineage>
</organism>
<dbReference type="EMBL" id="KV417480">
    <property type="protein sequence ID" value="KZP34648.1"/>
    <property type="molecule type" value="Genomic_DNA"/>
</dbReference>
<proteinExistence type="predicted"/>
<evidence type="ECO:0000313" key="2">
    <source>
        <dbReference type="Proteomes" id="UP000076532"/>
    </source>
</evidence>
<dbReference type="Gene3D" id="3.80.10.10">
    <property type="entry name" value="Ribonuclease Inhibitor"/>
    <property type="match status" value="1"/>
</dbReference>
<dbReference type="OrthoDB" id="2977329at2759"/>
<name>A0A166XCJ8_9AGAM</name>
<protein>
    <recommendedName>
        <fullName evidence="3">F-box domain-containing protein</fullName>
    </recommendedName>
</protein>